<gene>
    <name evidence="1" type="ORF">PHMEG_00010323</name>
</gene>
<dbReference type="Proteomes" id="UP000198211">
    <property type="component" value="Unassembled WGS sequence"/>
</dbReference>
<proteinExistence type="predicted"/>
<dbReference type="AlphaFoldDB" id="A0A225WFB6"/>
<sequence length="153" mass="17452">MSNSKMNEIGQISVALPARKNEETQGLLQSIKPVFVRAAPEKDHVMMRLGSEMVHRDFGDSVTTKQDPCHVMQRITDKVKVSKRKWVKKELKSAMYTVDRELRPANEVETSFRRVVESVALNDVSCSANEWRGCYESSLAQIRRGDLFVHESV</sequence>
<accession>A0A225WFB6</accession>
<evidence type="ECO:0000313" key="1">
    <source>
        <dbReference type="EMBL" id="OWZ15948.1"/>
    </source>
</evidence>
<comment type="caution">
    <text evidence="1">The sequence shown here is derived from an EMBL/GenBank/DDBJ whole genome shotgun (WGS) entry which is preliminary data.</text>
</comment>
<evidence type="ECO:0000313" key="2">
    <source>
        <dbReference type="Proteomes" id="UP000198211"/>
    </source>
</evidence>
<protein>
    <submittedName>
        <fullName evidence="1">Uncharacterized protein</fullName>
    </submittedName>
</protein>
<organism evidence="1 2">
    <name type="scientific">Phytophthora megakarya</name>
    <dbReference type="NCBI Taxonomy" id="4795"/>
    <lineage>
        <taxon>Eukaryota</taxon>
        <taxon>Sar</taxon>
        <taxon>Stramenopiles</taxon>
        <taxon>Oomycota</taxon>
        <taxon>Peronosporomycetes</taxon>
        <taxon>Peronosporales</taxon>
        <taxon>Peronosporaceae</taxon>
        <taxon>Phytophthora</taxon>
    </lineage>
</organism>
<dbReference type="EMBL" id="NBNE01001023">
    <property type="protein sequence ID" value="OWZ15948.1"/>
    <property type="molecule type" value="Genomic_DNA"/>
</dbReference>
<keyword evidence="2" id="KW-1185">Reference proteome</keyword>
<reference evidence="2" key="1">
    <citation type="submission" date="2017-03" db="EMBL/GenBank/DDBJ databases">
        <title>Phytopthora megakarya and P. palmivora, two closely related causual agents of cacao black pod achieved similar genome size and gene model numbers by different mechanisms.</title>
        <authorList>
            <person name="Ali S."/>
            <person name="Shao J."/>
            <person name="Larry D.J."/>
            <person name="Kronmiller B."/>
            <person name="Shen D."/>
            <person name="Strem M.D."/>
            <person name="Melnick R.L."/>
            <person name="Guiltinan M.J."/>
            <person name="Tyler B.M."/>
            <person name="Meinhardt L.W."/>
            <person name="Bailey B.A."/>
        </authorList>
    </citation>
    <scope>NUCLEOTIDE SEQUENCE [LARGE SCALE GENOMIC DNA]</scope>
    <source>
        <strain evidence="2">zdho120</strain>
    </source>
</reference>
<name>A0A225WFB6_9STRA</name>